<feature type="domain" description="Glycosyltransferase 2-like" evidence="8">
    <location>
        <begin position="6"/>
        <end position="172"/>
    </location>
</feature>
<keyword evidence="6 7" id="KW-0472">Membrane</keyword>
<dbReference type="InterPro" id="IPR001173">
    <property type="entry name" value="Glyco_trans_2-like"/>
</dbReference>
<keyword evidence="10" id="KW-1185">Reference proteome</keyword>
<evidence type="ECO:0000256" key="2">
    <source>
        <dbReference type="ARBA" id="ARBA00022676"/>
    </source>
</evidence>
<reference evidence="9 10" key="1">
    <citation type="submission" date="2015-10" db="EMBL/GenBank/DDBJ databases">
        <title>Erysipelothrix larvae sp. LV19 isolated from the larval gut of the rhinoceros beetle, Trypoxylus dichotomus.</title>
        <authorList>
            <person name="Lim S."/>
            <person name="Kim B.-C."/>
        </authorList>
    </citation>
    <scope>NUCLEOTIDE SEQUENCE [LARGE SCALE GENOMIC DNA]</scope>
    <source>
        <strain evidence="9 10">LV19</strain>
    </source>
</reference>
<dbReference type="Proteomes" id="UP000063781">
    <property type="component" value="Chromosome"/>
</dbReference>
<evidence type="ECO:0000256" key="4">
    <source>
        <dbReference type="ARBA" id="ARBA00022692"/>
    </source>
</evidence>
<dbReference type="InterPro" id="IPR050256">
    <property type="entry name" value="Glycosyltransferase_2"/>
</dbReference>
<sequence>MILYTVVPCYNEELVLRETYHQLKEKYNHLMTENLINDQSRIVFVNDGSKDKTWSMIQKLVQDDVYIKGINLSRNRGHQNALLAGLMTVKEEADAVISMDADLQDDINAMDEMIEKYKKGVDIVYGVRSSRKTDSFFKRVSAEAFYRLMHALGVSTVFNHADYRLMSKRALDGLASFEEVHLFLRGIVVMIGYSSDTVFYERKERFAGESKYPLKKMISFAVDGITSLSIKPIRMITFFGIFALFVSVGMIFYTLIAYFKGDVVSGWPSIMTSLWFLGGTQLLSIGIVGEYVGKNYIETKRRPRYIISDYIGDPHD</sequence>
<dbReference type="EMBL" id="CP013213">
    <property type="protein sequence ID" value="AMC92882.1"/>
    <property type="molecule type" value="Genomic_DNA"/>
</dbReference>
<dbReference type="SUPFAM" id="SSF53448">
    <property type="entry name" value="Nucleotide-diphospho-sugar transferases"/>
    <property type="match status" value="1"/>
</dbReference>
<dbReference type="GO" id="GO:0016757">
    <property type="term" value="F:glycosyltransferase activity"/>
    <property type="evidence" value="ECO:0007669"/>
    <property type="project" value="UniProtKB-KW"/>
</dbReference>
<evidence type="ECO:0000256" key="3">
    <source>
        <dbReference type="ARBA" id="ARBA00022679"/>
    </source>
</evidence>
<dbReference type="AlphaFoldDB" id="A0A120JTH4"/>
<dbReference type="GO" id="GO:0005886">
    <property type="term" value="C:plasma membrane"/>
    <property type="evidence" value="ECO:0007669"/>
    <property type="project" value="TreeGrafter"/>
</dbReference>
<proteinExistence type="predicted"/>
<gene>
    <name evidence="9" type="ORF">AOC36_02450</name>
</gene>
<name>A0A120JTH4_9FIRM</name>
<evidence type="ECO:0000313" key="10">
    <source>
        <dbReference type="Proteomes" id="UP000063781"/>
    </source>
</evidence>
<keyword evidence="5 7" id="KW-1133">Transmembrane helix</keyword>
<evidence type="ECO:0000259" key="8">
    <source>
        <dbReference type="Pfam" id="PF00535"/>
    </source>
</evidence>
<evidence type="ECO:0000256" key="1">
    <source>
        <dbReference type="ARBA" id="ARBA00004141"/>
    </source>
</evidence>
<dbReference type="PANTHER" id="PTHR48090:SF1">
    <property type="entry name" value="PROPHAGE BACTOPRENOL GLUCOSYL TRANSFERASE HOMOLOG"/>
    <property type="match status" value="1"/>
</dbReference>
<evidence type="ECO:0000313" key="9">
    <source>
        <dbReference type="EMBL" id="AMC92882.1"/>
    </source>
</evidence>
<feature type="transmembrane region" description="Helical" evidence="7">
    <location>
        <begin position="236"/>
        <end position="258"/>
    </location>
</feature>
<dbReference type="InterPro" id="IPR029044">
    <property type="entry name" value="Nucleotide-diphossugar_trans"/>
</dbReference>
<dbReference type="KEGG" id="erl:AOC36_02450"/>
<dbReference type="Gene3D" id="3.90.550.10">
    <property type="entry name" value="Spore Coat Polysaccharide Biosynthesis Protein SpsA, Chain A"/>
    <property type="match status" value="1"/>
</dbReference>
<dbReference type="CDD" id="cd04187">
    <property type="entry name" value="DPM1_like_bac"/>
    <property type="match status" value="1"/>
</dbReference>
<evidence type="ECO:0000256" key="7">
    <source>
        <dbReference type="SAM" id="Phobius"/>
    </source>
</evidence>
<dbReference type="PANTHER" id="PTHR48090">
    <property type="entry name" value="UNDECAPRENYL-PHOSPHATE 4-DEOXY-4-FORMAMIDO-L-ARABINOSE TRANSFERASE-RELATED"/>
    <property type="match status" value="1"/>
</dbReference>
<comment type="subcellular location">
    <subcellularLocation>
        <location evidence="1">Membrane</location>
        <topology evidence="1">Multi-pass membrane protein</topology>
    </subcellularLocation>
</comment>
<evidence type="ECO:0000256" key="6">
    <source>
        <dbReference type="ARBA" id="ARBA00023136"/>
    </source>
</evidence>
<dbReference type="Pfam" id="PF00535">
    <property type="entry name" value="Glycos_transf_2"/>
    <property type="match status" value="1"/>
</dbReference>
<keyword evidence="2" id="KW-0328">Glycosyltransferase</keyword>
<evidence type="ECO:0000256" key="5">
    <source>
        <dbReference type="ARBA" id="ARBA00022989"/>
    </source>
</evidence>
<keyword evidence="4 7" id="KW-0812">Transmembrane</keyword>
<dbReference type="STRING" id="1514105.AOC36_02450"/>
<dbReference type="RefSeq" id="WP_067630950.1">
    <property type="nucleotide sequence ID" value="NZ_CP013213.1"/>
</dbReference>
<protein>
    <submittedName>
        <fullName evidence="9">Glycosyltransferase</fullName>
    </submittedName>
</protein>
<organism evidence="9 10">
    <name type="scientific">Erysipelothrix larvae</name>
    <dbReference type="NCBI Taxonomy" id="1514105"/>
    <lineage>
        <taxon>Bacteria</taxon>
        <taxon>Bacillati</taxon>
        <taxon>Bacillota</taxon>
        <taxon>Erysipelotrichia</taxon>
        <taxon>Erysipelotrichales</taxon>
        <taxon>Erysipelotrichaceae</taxon>
        <taxon>Erysipelothrix</taxon>
    </lineage>
</organism>
<feature type="transmembrane region" description="Helical" evidence="7">
    <location>
        <begin position="270"/>
        <end position="292"/>
    </location>
</feature>
<keyword evidence="3 9" id="KW-0808">Transferase</keyword>
<accession>A0A120JTH4</accession>